<feature type="region of interest" description="Disordered" evidence="1">
    <location>
        <begin position="38"/>
        <end position="100"/>
    </location>
</feature>
<reference evidence="2 3" key="1">
    <citation type="submission" date="2019-12" db="EMBL/GenBank/DDBJ databases">
        <title>Chromosome-level assembly of the Caenorhabditis remanei genome.</title>
        <authorList>
            <person name="Teterina A.A."/>
            <person name="Willis J.H."/>
            <person name="Phillips P.C."/>
        </authorList>
    </citation>
    <scope>NUCLEOTIDE SEQUENCE [LARGE SCALE GENOMIC DNA]</scope>
    <source>
        <strain evidence="2 3">PX506</strain>
        <tissue evidence="2">Whole organism</tissue>
    </source>
</reference>
<dbReference type="CTD" id="78773895"/>
<feature type="compositionally biased region" description="Low complexity" evidence="1">
    <location>
        <begin position="54"/>
        <end position="68"/>
    </location>
</feature>
<evidence type="ECO:0000256" key="1">
    <source>
        <dbReference type="SAM" id="MobiDB-lite"/>
    </source>
</evidence>
<dbReference type="Proteomes" id="UP000483820">
    <property type="component" value="Chromosome II"/>
</dbReference>
<name>A0A6A5HCE2_CAERE</name>
<comment type="caution">
    <text evidence="2">The sequence shown here is derived from an EMBL/GenBank/DDBJ whole genome shotgun (WGS) entry which is preliminary data.</text>
</comment>
<proteinExistence type="predicted"/>
<dbReference type="KEGG" id="crq:GCK72_004462"/>
<protein>
    <submittedName>
        <fullName evidence="2">Uncharacterized protein</fullName>
    </submittedName>
</protein>
<dbReference type="GeneID" id="78773895"/>
<organism evidence="2 3">
    <name type="scientific">Caenorhabditis remanei</name>
    <name type="common">Caenorhabditis vulgaris</name>
    <dbReference type="NCBI Taxonomy" id="31234"/>
    <lineage>
        <taxon>Eukaryota</taxon>
        <taxon>Metazoa</taxon>
        <taxon>Ecdysozoa</taxon>
        <taxon>Nematoda</taxon>
        <taxon>Chromadorea</taxon>
        <taxon>Rhabditida</taxon>
        <taxon>Rhabditina</taxon>
        <taxon>Rhabditomorpha</taxon>
        <taxon>Rhabditoidea</taxon>
        <taxon>Rhabditidae</taxon>
        <taxon>Peloderinae</taxon>
        <taxon>Caenorhabditis</taxon>
    </lineage>
</organism>
<dbReference type="EMBL" id="WUAV01000002">
    <property type="protein sequence ID" value="KAF1764514.1"/>
    <property type="molecule type" value="Genomic_DNA"/>
</dbReference>
<gene>
    <name evidence="2" type="ORF">GCK72_004462</name>
</gene>
<dbReference type="RefSeq" id="XP_053588889.1">
    <property type="nucleotide sequence ID" value="XM_053724695.1"/>
</dbReference>
<sequence length="147" mass="16230">MSLFACWFDIISATFHELFRSSEVVPVEQGYEVLENPDPAAKYTMAQTKDGDLSRPSGLPSNGNPGSSAHVIPPASKSGPVAGSSSKTAGTPVPPQRNRRRKLFPLENAIIVTHHKVITKTRIDTSFIGFFHKKNPYHSLCRTKRLR</sequence>
<accession>A0A6A5HCE2</accession>
<evidence type="ECO:0000313" key="3">
    <source>
        <dbReference type="Proteomes" id="UP000483820"/>
    </source>
</evidence>
<dbReference type="AlphaFoldDB" id="A0A6A5HCE2"/>
<evidence type="ECO:0000313" key="2">
    <source>
        <dbReference type="EMBL" id="KAF1764514.1"/>
    </source>
</evidence>